<feature type="non-terminal residue" evidence="4">
    <location>
        <position position="388"/>
    </location>
</feature>
<evidence type="ECO:0000259" key="2">
    <source>
        <dbReference type="PROSITE" id="PS50097"/>
    </source>
</evidence>
<dbReference type="KEGG" id="dpte:113792296"/>
<evidence type="ECO:0000256" key="1">
    <source>
        <dbReference type="PROSITE-ProRule" id="PRU00117"/>
    </source>
</evidence>
<evidence type="ECO:0000313" key="4">
    <source>
        <dbReference type="RefSeq" id="XP_027198013.1"/>
    </source>
</evidence>
<keyword evidence="1" id="KW-0694">RNA-binding</keyword>
<sequence length="388" mass="45717">MEFVQEFLDNAKFFGQNESIRRLKTWIKRHFDDYIELIDFFELNHPKDCSDNDQLIYFGVQFKNPYLAARVVGRNGTVIRRIREMTGTEIISPQNHLNKWMTNNFRRPSQCTIATGIYFLQRFRDLISPNPDEICYRLPVRSDLVPSILANNAMKIIRIQWSTDVRIVSPKPYCIPKFALDHSSHYYLLDIPYIHSKELVKKLDGQMKSFAAAASKIISSPITFGLTSTFYTYKSNDTISNIGLLDNPDNYDIEFVIDDKRILASKCYLRMVSKYYSRMFSGDWQENNRVVVKDYSYDVYISYLRMLHTGRIRINQSNIAELIDLANCYGDEQLMKHCRTFIQTDLNEQTLSIYFPLIDKYELDEMHDKLVQLTIEDVWPKIRNNILE</sequence>
<evidence type="ECO:0000313" key="3">
    <source>
        <dbReference type="Proteomes" id="UP000515146"/>
    </source>
</evidence>
<dbReference type="InterPro" id="IPR011333">
    <property type="entry name" value="SKP1/BTB/POZ_sf"/>
</dbReference>
<gene>
    <name evidence="4" type="primary">LOC113792296</name>
</gene>
<dbReference type="Pfam" id="PF00651">
    <property type="entry name" value="BTB"/>
    <property type="match status" value="1"/>
</dbReference>
<dbReference type="InParanoid" id="A0A6P6XXZ0"/>
<dbReference type="PROSITE" id="PS50084">
    <property type="entry name" value="KH_TYPE_1"/>
    <property type="match status" value="1"/>
</dbReference>
<dbReference type="AlphaFoldDB" id="A0A6P6XXZ0"/>
<dbReference type="PROSITE" id="PS50097">
    <property type="entry name" value="BTB"/>
    <property type="match status" value="1"/>
</dbReference>
<dbReference type="GO" id="GO:0003723">
    <property type="term" value="F:RNA binding"/>
    <property type="evidence" value="ECO:0007669"/>
    <property type="project" value="UniProtKB-UniRule"/>
</dbReference>
<dbReference type="InterPro" id="IPR036612">
    <property type="entry name" value="KH_dom_type_1_sf"/>
</dbReference>
<accession>A0A6P6XXZ0</accession>
<dbReference type="PANTHER" id="PTHR22744">
    <property type="entry name" value="HELIX LOOP HELIX PROTEIN 21-RELATED"/>
    <property type="match status" value="1"/>
</dbReference>
<feature type="domain" description="BTB" evidence="2">
    <location>
        <begin position="251"/>
        <end position="316"/>
    </location>
</feature>
<dbReference type="InterPro" id="IPR000210">
    <property type="entry name" value="BTB/POZ_dom"/>
</dbReference>
<dbReference type="SUPFAM" id="SSF54791">
    <property type="entry name" value="Eukaryotic type KH-domain (KH-domain type I)"/>
    <property type="match status" value="1"/>
</dbReference>
<dbReference type="Proteomes" id="UP000515146">
    <property type="component" value="Unplaced"/>
</dbReference>
<proteinExistence type="predicted"/>
<keyword evidence="3" id="KW-1185">Reference proteome</keyword>
<dbReference type="PANTHER" id="PTHR22744:SF14">
    <property type="entry name" value="BTB DOMAIN-CONTAINING PROTEIN-RELATED"/>
    <property type="match status" value="1"/>
</dbReference>
<name>A0A6P6XXZ0_DERPT</name>
<dbReference type="Gene3D" id="3.30.710.10">
    <property type="entry name" value="Potassium Channel Kv1.1, Chain A"/>
    <property type="match status" value="1"/>
</dbReference>
<organism evidence="3 4">
    <name type="scientific">Dermatophagoides pteronyssinus</name>
    <name type="common">European house dust mite</name>
    <dbReference type="NCBI Taxonomy" id="6956"/>
    <lineage>
        <taxon>Eukaryota</taxon>
        <taxon>Metazoa</taxon>
        <taxon>Ecdysozoa</taxon>
        <taxon>Arthropoda</taxon>
        <taxon>Chelicerata</taxon>
        <taxon>Arachnida</taxon>
        <taxon>Acari</taxon>
        <taxon>Acariformes</taxon>
        <taxon>Sarcoptiformes</taxon>
        <taxon>Astigmata</taxon>
        <taxon>Psoroptidia</taxon>
        <taxon>Analgoidea</taxon>
        <taxon>Pyroglyphidae</taxon>
        <taxon>Dermatophagoidinae</taxon>
        <taxon>Dermatophagoides</taxon>
    </lineage>
</organism>
<dbReference type="SMART" id="SM00225">
    <property type="entry name" value="BTB"/>
    <property type="match status" value="1"/>
</dbReference>
<dbReference type="RefSeq" id="XP_027198013.1">
    <property type="nucleotide sequence ID" value="XM_027342212.1"/>
</dbReference>
<dbReference type="SUPFAM" id="SSF54695">
    <property type="entry name" value="POZ domain"/>
    <property type="match status" value="1"/>
</dbReference>
<dbReference type="OrthoDB" id="6359816at2759"/>
<reference evidence="4" key="1">
    <citation type="submission" date="2025-08" db="UniProtKB">
        <authorList>
            <consortium name="RefSeq"/>
        </authorList>
    </citation>
    <scope>IDENTIFICATION</scope>
    <source>
        <strain evidence="4">Airmid</strain>
    </source>
</reference>
<protein>
    <submittedName>
        <fullName evidence="4">Uncharacterized protein LOC113792296</fullName>
    </submittedName>
</protein>